<feature type="transmembrane region" description="Helical" evidence="1">
    <location>
        <begin position="48"/>
        <end position="72"/>
    </location>
</feature>
<keyword evidence="1" id="KW-0472">Membrane</keyword>
<feature type="transmembrane region" description="Helical" evidence="1">
    <location>
        <begin position="6"/>
        <end position="27"/>
    </location>
</feature>
<proteinExistence type="predicted"/>
<dbReference type="Pfam" id="PF02325">
    <property type="entry name" value="CCB3_YggT"/>
    <property type="match status" value="1"/>
</dbReference>
<dbReference type="GO" id="GO:0016020">
    <property type="term" value="C:membrane"/>
    <property type="evidence" value="ECO:0007669"/>
    <property type="project" value="InterPro"/>
</dbReference>
<dbReference type="PANTHER" id="PTHR33219">
    <property type="entry name" value="YLMG HOMOLOG PROTEIN 2, CHLOROPLASTIC"/>
    <property type="match status" value="1"/>
</dbReference>
<gene>
    <name evidence="2" type="ORF">METZ01_LOCUS297335</name>
</gene>
<dbReference type="InterPro" id="IPR003425">
    <property type="entry name" value="CCB3/YggT"/>
</dbReference>
<name>A0A382MB51_9ZZZZ</name>
<reference evidence="2" key="1">
    <citation type="submission" date="2018-05" db="EMBL/GenBank/DDBJ databases">
        <authorList>
            <person name="Lanie J.A."/>
            <person name="Ng W.-L."/>
            <person name="Kazmierczak K.M."/>
            <person name="Andrzejewski T.M."/>
            <person name="Davidsen T.M."/>
            <person name="Wayne K.J."/>
            <person name="Tettelin H."/>
            <person name="Glass J.I."/>
            <person name="Rusch D."/>
            <person name="Podicherti R."/>
            <person name="Tsui H.-C.T."/>
            <person name="Winkler M.E."/>
        </authorList>
    </citation>
    <scope>NUCLEOTIDE SEQUENCE</scope>
</reference>
<sequence>MTGLLTIALGFLSYAFVILSIFRLFRINYFNPIVKIFTTYLEPLSKSVFFFLTPLLAAIVSALSLKFFSYYLVYSSGHEPLTLFYISIINIVNSAFRILFYSLIASVILSWVAPGSHHPLLQIIEEISNNILAPVRKFMPPMGGLDFSPIIGLLILNLINNLLIQIITTFT</sequence>
<evidence type="ECO:0000256" key="1">
    <source>
        <dbReference type="SAM" id="Phobius"/>
    </source>
</evidence>
<organism evidence="2">
    <name type="scientific">marine metagenome</name>
    <dbReference type="NCBI Taxonomy" id="408172"/>
    <lineage>
        <taxon>unclassified sequences</taxon>
        <taxon>metagenomes</taxon>
        <taxon>ecological metagenomes</taxon>
    </lineage>
</organism>
<evidence type="ECO:0008006" key="3">
    <source>
        <dbReference type="Google" id="ProtNLM"/>
    </source>
</evidence>
<feature type="transmembrane region" description="Helical" evidence="1">
    <location>
        <begin position="147"/>
        <end position="167"/>
    </location>
</feature>
<accession>A0A382MB51</accession>
<feature type="transmembrane region" description="Helical" evidence="1">
    <location>
        <begin position="84"/>
        <end position="112"/>
    </location>
</feature>
<keyword evidence="1" id="KW-0812">Transmembrane</keyword>
<keyword evidence="1" id="KW-1133">Transmembrane helix</keyword>
<dbReference type="PANTHER" id="PTHR33219:SF14">
    <property type="entry name" value="PROTEIN COFACTOR ASSEMBLY OF COMPLEX C SUBUNIT B CCB3, CHLOROPLASTIC-RELATED"/>
    <property type="match status" value="1"/>
</dbReference>
<evidence type="ECO:0000313" key="2">
    <source>
        <dbReference type="EMBL" id="SVC44481.1"/>
    </source>
</evidence>
<protein>
    <recommendedName>
        <fullName evidence="3">YggT family protein</fullName>
    </recommendedName>
</protein>
<dbReference type="AlphaFoldDB" id="A0A382MB51"/>
<dbReference type="EMBL" id="UINC01091590">
    <property type="protein sequence ID" value="SVC44481.1"/>
    <property type="molecule type" value="Genomic_DNA"/>
</dbReference>